<evidence type="ECO:0000313" key="1">
    <source>
        <dbReference type="EMBL" id="MFD0959130.1"/>
    </source>
</evidence>
<sequence length="106" mass="12532">MDVEGLKKFVTEKRLEERSVKSFWNYFNNFKKEHNKEFQKSFPDFKASELDLSIGTVALRITNWPEDGYNHVVVTLELHYKNLYAGRYTIEFSLIGEVEDDSLSIF</sequence>
<protein>
    <recommendedName>
        <fullName evidence="3">DUF3887 domain-containing protein</fullName>
    </recommendedName>
</protein>
<dbReference type="RefSeq" id="WP_377563065.1">
    <property type="nucleotide sequence ID" value="NZ_JBHTJZ010000007.1"/>
</dbReference>
<evidence type="ECO:0008006" key="3">
    <source>
        <dbReference type="Google" id="ProtNLM"/>
    </source>
</evidence>
<organism evidence="1 2">
    <name type="scientific">Paenibacillus chungangensis</name>
    <dbReference type="NCBI Taxonomy" id="696535"/>
    <lineage>
        <taxon>Bacteria</taxon>
        <taxon>Bacillati</taxon>
        <taxon>Bacillota</taxon>
        <taxon>Bacilli</taxon>
        <taxon>Bacillales</taxon>
        <taxon>Paenibacillaceae</taxon>
        <taxon>Paenibacillus</taxon>
    </lineage>
</organism>
<dbReference type="Proteomes" id="UP001596989">
    <property type="component" value="Unassembled WGS sequence"/>
</dbReference>
<keyword evidence="2" id="KW-1185">Reference proteome</keyword>
<gene>
    <name evidence="1" type="ORF">ACFQ2I_06990</name>
</gene>
<evidence type="ECO:0000313" key="2">
    <source>
        <dbReference type="Proteomes" id="UP001596989"/>
    </source>
</evidence>
<reference evidence="2" key="1">
    <citation type="journal article" date="2019" name="Int. J. Syst. Evol. Microbiol.">
        <title>The Global Catalogue of Microorganisms (GCM) 10K type strain sequencing project: providing services to taxonomists for standard genome sequencing and annotation.</title>
        <authorList>
            <consortium name="The Broad Institute Genomics Platform"/>
            <consortium name="The Broad Institute Genome Sequencing Center for Infectious Disease"/>
            <person name="Wu L."/>
            <person name="Ma J."/>
        </authorList>
    </citation>
    <scope>NUCLEOTIDE SEQUENCE [LARGE SCALE GENOMIC DNA]</scope>
    <source>
        <strain evidence="2">CCUG 59129</strain>
    </source>
</reference>
<proteinExistence type="predicted"/>
<dbReference type="EMBL" id="JBHTJZ010000007">
    <property type="protein sequence ID" value="MFD0959130.1"/>
    <property type="molecule type" value="Genomic_DNA"/>
</dbReference>
<accession>A0ABW3HNM8</accession>
<name>A0ABW3HNM8_9BACL</name>
<comment type="caution">
    <text evidence="1">The sequence shown here is derived from an EMBL/GenBank/DDBJ whole genome shotgun (WGS) entry which is preliminary data.</text>
</comment>